<evidence type="ECO:0000259" key="4">
    <source>
        <dbReference type="PROSITE" id="PS51677"/>
    </source>
</evidence>
<dbReference type="SUPFAM" id="SSF88713">
    <property type="entry name" value="Glycoside hydrolase/deacetylase"/>
    <property type="match status" value="1"/>
</dbReference>
<feature type="domain" description="NodB homology" evidence="4">
    <location>
        <begin position="129"/>
        <end position="290"/>
    </location>
</feature>
<dbReference type="InterPro" id="IPR051398">
    <property type="entry name" value="Polysacch_Deacetylase"/>
</dbReference>
<dbReference type="GO" id="GO:0016810">
    <property type="term" value="F:hydrolase activity, acting on carbon-nitrogen (but not peptide) bonds"/>
    <property type="evidence" value="ECO:0007669"/>
    <property type="project" value="InterPro"/>
</dbReference>
<dbReference type="GO" id="GO:0045493">
    <property type="term" value="P:xylan catabolic process"/>
    <property type="evidence" value="ECO:0007669"/>
    <property type="project" value="UniProtKB-KW"/>
</dbReference>
<dbReference type="Pfam" id="PF01522">
    <property type="entry name" value="Polysacc_deac_1"/>
    <property type="match status" value="1"/>
</dbReference>
<dbReference type="PROSITE" id="PS51677">
    <property type="entry name" value="NODB"/>
    <property type="match status" value="1"/>
</dbReference>
<dbReference type="OrthoDB" id="9778320at2"/>
<evidence type="ECO:0000313" key="6">
    <source>
        <dbReference type="Proteomes" id="UP000002892"/>
    </source>
</evidence>
<accession>I4D993</accession>
<dbReference type="RefSeq" id="WP_014828355.1">
    <property type="nucleotide sequence ID" value="NC_018068.1"/>
</dbReference>
<dbReference type="STRING" id="646529.Desaci_3479"/>
<dbReference type="GO" id="GO:0016798">
    <property type="term" value="F:hydrolase activity, acting on glycosyl bonds"/>
    <property type="evidence" value="ECO:0007669"/>
    <property type="project" value="UniProtKB-KW"/>
</dbReference>
<dbReference type="AlphaFoldDB" id="I4D993"/>
<keyword evidence="5" id="KW-0326">Glycosidase</keyword>
<dbReference type="PANTHER" id="PTHR34216:SF3">
    <property type="entry name" value="POLY-BETA-1,6-N-ACETYL-D-GLUCOSAMINE N-DEACETYLASE"/>
    <property type="match status" value="1"/>
</dbReference>
<evidence type="ECO:0000256" key="1">
    <source>
        <dbReference type="ARBA" id="ARBA00004613"/>
    </source>
</evidence>
<dbReference type="EMBL" id="CP003639">
    <property type="protein sequence ID" value="AFM42367.1"/>
    <property type="molecule type" value="Genomic_DNA"/>
</dbReference>
<dbReference type="PROSITE" id="PS51257">
    <property type="entry name" value="PROKAR_LIPOPROTEIN"/>
    <property type="match status" value="1"/>
</dbReference>
<feature type="compositionally biased region" description="Polar residues" evidence="3">
    <location>
        <begin position="40"/>
        <end position="64"/>
    </location>
</feature>
<keyword evidence="5" id="KW-0858">Xylan degradation</keyword>
<proteinExistence type="predicted"/>
<name>I4D993_DESAJ</name>
<sequence>MVTEDKMLAKIIKLTMLISLTLVLAGCTYQRSISNNQKVQVPASPTLNSDIKPSHNLPSTSNDTNAEKFPPEVPVLYYHSIMQEANNEIRMPPEQFEEQIAYLSSHGYHSITPTQLYESIYHNGVLPQKPFLLTFDDGYADNYQTAFPILKKYGYVATVFMISGCIGEKGFLTWPQLKELSANGWDISDHTQNHSYLTKLAPSPLLSELINSKNTLEKGLGRSVDYFAYPYGDFNDKVVQAVKKAGFRMAFTTLRGWADSHRDAYHVHRVFCYSNMGMKEFIRRIQHPNY</sequence>
<protein>
    <submittedName>
        <fullName evidence="5">Putative xylanase/chitin deacetylase</fullName>
    </submittedName>
</protein>
<feature type="region of interest" description="Disordered" evidence="3">
    <location>
        <begin position="40"/>
        <end position="67"/>
    </location>
</feature>
<keyword evidence="5" id="KW-0624">Polysaccharide degradation</keyword>
<keyword evidence="6" id="KW-1185">Reference proteome</keyword>
<evidence type="ECO:0000256" key="2">
    <source>
        <dbReference type="ARBA" id="ARBA00022729"/>
    </source>
</evidence>
<dbReference type="InterPro" id="IPR011330">
    <property type="entry name" value="Glyco_hydro/deAcase_b/a-brl"/>
</dbReference>
<organism evidence="5 6">
    <name type="scientific">Desulfosporosinus acidiphilus (strain DSM 22704 / JCM 16185 / SJ4)</name>
    <dbReference type="NCBI Taxonomy" id="646529"/>
    <lineage>
        <taxon>Bacteria</taxon>
        <taxon>Bacillati</taxon>
        <taxon>Bacillota</taxon>
        <taxon>Clostridia</taxon>
        <taxon>Eubacteriales</taxon>
        <taxon>Desulfitobacteriaceae</taxon>
        <taxon>Desulfosporosinus</taxon>
    </lineage>
</organism>
<dbReference type="PANTHER" id="PTHR34216">
    <property type="match status" value="1"/>
</dbReference>
<dbReference type="HOGENOM" id="CLU_030024_2_0_9"/>
<dbReference type="InterPro" id="IPR002509">
    <property type="entry name" value="NODB_dom"/>
</dbReference>
<reference evidence="5 6" key="1">
    <citation type="journal article" date="2012" name="J. Bacteriol.">
        <title>Complete genome sequences of Desulfosporosinus orientis DSM765T, Desulfosporosinus youngiae DSM17734T, Desulfosporosinus meridiei DSM13257T, and Desulfosporosinus acidiphilus DSM22704T.</title>
        <authorList>
            <person name="Pester M."/>
            <person name="Brambilla E."/>
            <person name="Alazard D."/>
            <person name="Rattei T."/>
            <person name="Weinmaier T."/>
            <person name="Han J."/>
            <person name="Lucas S."/>
            <person name="Lapidus A."/>
            <person name="Cheng J.F."/>
            <person name="Goodwin L."/>
            <person name="Pitluck S."/>
            <person name="Peters L."/>
            <person name="Ovchinnikova G."/>
            <person name="Teshima H."/>
            <person name="Detter J.C."/>
            <person name="Han C.S."/>
            <person name="Tapia R."/>
            <person name="Land M.L."/>
            <person name="Hauser L."/>
            <person name="Kyrpides N.C."/>
            <person name="Ivanova N.N."/>
            <person name="Pagani I."/>
            <person name="Huntmann M."/>
            <person name="Wei C.L."/>
            <person name="Davenport K.W."/>
            <person name="Daligault H."/>
            <person name="Chain P.S."/>
            <person name="Chen A."/>
            <person name="Mavromatis K."/>
            <person name="Markowitz V."/>
            <person name="Szeto E."/>
            <person name="Mikhailova N."/>
            <person name="Pati A."/>
            <person name="Wagner M."/>
            <person name="Woyke T."/>
            <person name="Ollivier B."/>
            <person name="Klenk H.P."/>
            <person name="Spring S."/>
            <person name="Loy A."/>
        </authorList>
    </citation>
    <scope>NUCLEOTIDE SEQUENCE [LARGE SCALE GENOMIC DNA]</scope>
    <source>
        <strain evidence="6">DSM 22704 / JCM 16185 / SJ4</strain>
    </source>
</reference>
<dbReference type="GO" id="GO:0005576">
    <property type="term" value="C:extracellular region"/>
    <property type="evidence" value="ECO:0007669"/>
    <property type="project" value="UniProtKB-SubCell"/>
</dbReference>
<keyword evidence="5" id="KW-0119">Carbohydrate metabolism</keyword>
<gene>
    <name evidence="5" type="ordered locus">Desaci_3479</name>
</gene>
<dbReference type="Proteomes" id="UP000002892">
    <property type="component" value="Chromosome"/>
</dbReference>
<dbReference type="CDD" id="cd10918">
    <property type="entry name" value="CE4_NodB_like_5s_6s"/>
    <property type="match status" value="1"/>
</dbReference>
<dbReference type="eggNOG" id="COG0726">
    <property type="taxonomic scope" value="Bacteria"/>
</dbReference>
<keyword evidence="2" id="KW-0732">Signal</keyword>
<dbReference type="KEGG" id="dai:Desaci_3479"/>
<evidence type="ECO:0000313" key="5">
    <source>
        <dbReference type="EMBL" id="AFM42367.1"/>
    </source>
</evidence>
<comment type="subcellular location">
    <subcellularLocation>
        <location evidence="1">Secreted</location>
    </subcellularLocation>
</comment>
<evidence type="ECO:0000256" key="3">
    <source>
        <dbReference type="SAM" id="MobiDB-lite"/>
    </source>
</evidence>
<dbReference type="Gene3D" id="3.20.20.370">
    <property type="entry name" value="Glycoside hydrolase/deacetylase"/>
    <property type="match status" value="1"/>
</dbReference>
<keyword evidence="5" id="KW-0378">Hydrolase</keyword>